<dbReference type="EMBL" id="PYMO01000025">
    <property type="protein sequence ID" value="PSU21407.1"/>
    <property type="molecule type" value="Genomic_DNA"/>
</dbReference>
<accession>A0A2T3JEX7</accession>
<dbReference type="SUPFAM" id="SSF141868">
    <property type="entry name" value="EAL domain-like"/>
    <property type="match status" value="1"/>
</dbReference>
<evidence type="ECO:0000259" key="1">
    <source>
        <dbReference type="PROSITE" id="PS50883"/>
    </source>
</evidence>
<evidence type="ECO:0000313" key="2">
    <source>
        <dbReference type="EMBL" id="PSU21407.1"/>
    </source>
</evidence>
<reference evidence="4 5" key="1">
    <citation type="submission" date="2018-03" db="EMBL/GenBank/DDBJ databases">
        <title>Whole genome sequencing of Histamine producing bacteria.</title>
        <authorList>
            <person name="Butler K."/>
        </authorList>
    </citation>
    <scope>NUCLEOTIDE SEQUENCE [LARGE SCALE GENOMIC DNA]</scope>
    <source>
        <strain evidence="3 5">FS-6.1</strain>
        <strain evidence="2 4">FS-6.2</strain>
    </source>
</reference>
<dbReference type="SMART" id="SM00052">
    <property type="entry name" value="EAL"/>
    <property type="match status" value="1"/>
</dbReference>
<dbReference type="PANTHER" id="PTHR33121">
    <property type="entry name" value="CYCLIC DI-GMP PHOSPHODIESTERASE PDEF"/>
    <property type="match status" value="1"/>
</dbReference>
<name>A0A2T3JEX7_PHOPO</name>
<proteinExistence type="predicted"/>
<organism evidence="3 5">
    <name type="scientific">Photobacterium phosphoreum</name>
    <dbReference type="NCBI Taxonomy" id="659"/>
    <lineage>
        <taxon>Bacteria</taxon>
        <taxon>Pseudomonadati</taxon>
        <taxon>Pseudomonadota</taxon>
        <taxon>Gammaproteobacteria</taxon>
        <taxon>Vibrionales</taxon>
        <taxon>Vibrionaceae</taxon>
        <taxon>Photobacterium</taxon>
    </lineage>
</organism>
<sequence>MHVNVFFMYQPKYHNDLLFGYEALLRSDNNGGLVCPHLIVDKNSDDNKFDYFIINSVIDSLSKISDKEVIDKVISINVSARFMSTIIILSNINIKTISELNLHIEFEILEGDKIINFNICNENINLLKMIGISVSVDDFGSDYSSIRRLINLKNVNFIKLDRILVRDIENHPELIKSIQILFEFIWSMNFNIIAEGVEKEATLTLLKSIGIEYFQGFYFSKPLRLENEVYPLEFADVEVWKDDFLESNL</sequence>
<dbReference type="Pfam" id="PF00563">
    <property type="entry name" value="EAL"/>
    <property type="match status" value="1"/>
</dbReference>
<dbReference type="PROSITE" id="PS50883">
    <property type="entry name" value="EAL"/>
    <property type="match status" value="1"/>
</dbReference>
<protein>
    <recommendedName>
        <fullName evidence="1">EAL domain-containing protein</fullName>
    </recommendedName>
</protein>
<dbReference type="Proteomes" id="UP000241618">
    <property type="component" value="Unassembled WGS sequence"/>
</dbReference>
<feature type="domain" description="EAL" evidence="1">
    <location>
        <begin position="1"/>
        <end position="236"/>
    </location>
</feature>
<comment type="caution">
    <text evidence="3">The sequence shown here is derived from an EMBL/GenBank/DDBJ whole genome shotgun (WGS) entry which is preliminary data.</text>
</comment>
<dbReference type="PANTHER" id="PTHR33121:SF71">
    <property type="entry name" value="OXYGEN SENSOR PROTEIN DOSP"/>
    <property type="match status" value="1"/>
</dbReference>
<dbReference type="InterPro" id="IPR050706">
    <property type="entry name" value="Cyclic-di-GMP_PDE-like"/>
</dbReference>
<evidence type="ECO:0000313" key="4">
    <source>
        <dbReference type="Proteomes" id="UP000241405"/>
    </source>
</evidence>
<dbReference type="InterPro" id="IPR001633">
    <property type="entry name" value="EAL_dom"/>
</dbReference>
<dbReference type="CDD" id="cd01948">
    <property type="entry name" value="EAL"/>
    <property type="match status" value="1"/>
</dbReference>
<dbReference type="GO" id="GO:0071111">
    <property type="term" value="F:cyclic-guanylate-specific phosphodiesterase activity"/>
    <property type="evidence" value="ECO:0007669"/>
    <property type="project" value="InterPro"/>
</dbReference>
<evidence type="ECO:0000313" key="3">
    <source>
        <dbReference type="EMBL" id="PSU47455.1"/>
    </source>
</evidence>
<evidence type="ECO:0000313" key="5">
    <source>
        <dbReference type="Proteomes" id="UP000241618"/>
    </source>
</evidence>
<dbReference type="AlphaFoldDB" id="A0A2T3JEX7"/>
<gene>
    <name evidence="3" type="ORF">C9J18_18990</name>
    <name evidence="2" type="ORF">CTM96_17920</name>
</gene>
<keyword evidence="4" id="KW-1185">Reference proteome</keyword>
<dbReference type="InterPro" id="IPR035919">
    <property type="entry name" value="EAL_sf"/>
</dbReference>
<dbReference type="Proteomes" id="UP000241405">
    <property type="component" value="Unassembled WGS sequence"/>
</dbReference>
<dbReference type="EMBL" id="PYMP01000025">
    <property type="protein sequence ID" value="PSU47455.1"/>
    <property type="molecule type" value="Genomic_DNA"/>
</dbReference>
<dbReference type="Gene3D" id="3.20.20.450">
    <property type="entry name" value="EAL domain"/>
    <property type="match status" value="1"/>
</dbReference>